<keyword evidence="7 9" id="KW-1133">Transmembrane helix</keyword>
<feature type="transmembrane region" description="Helical" evidence="9">
    <location>
        <begin position="538"/>
        <end position="565"/>
    </location>
</feature>
<dbReference type="EMBL" id="CP088156">
    <property type="protein sequence ID" value="UFZ02839.1"/>
    <property type="molecule type" value="Genomic_DNA"/>
</dbReference>
<dbReference type="SUPFAM" id="SSF82714">
    <property type="entry name" value="Multidrug efflux transporter AcrB TolC docking domain, DN and DC subdomains"/>
    <property type="match status" value="2"/>
</dbReference>
<feature type="transmembrane region" description="Helical" evidence="9">
    <location>
        <begin position="439"/>
        <end position="459"/>
    </location>
</feature>
<evidence type="ECO:0000256" key="3">
    <source>
        <dbReference type="ARBA" id="ARBA00022448"/>
    </source>
</evidence>
<dbReference type="SUPFAM" id="SSF82866">
    <property type="entry name" value="Multidrug efflux transporter AcrB transmembrane domain"/>
    <property type="match status" value="2"/>
</dbReference>
<feature type="transmembrane region" description="Helical" evidence="9">
    <location>
        <begin position="1010"/>
        <end position="1036"/>
    </location>
</feature>
<keyword evidence="8 9" id="KW-0472">Membrane</keyword>
<name>A0ABY3R6Q5_9BRAD</name>
<evidence type="ECO:0000256" key="4">
    <source>
        <dbReference type="ARBA" id="ARBA00022475"/>
    </source>
</evidence>
<dbReference type="Gene3D" id="1.20.1640.10">
    <property type="entry name" value="Multidrug efflux transporter AcrB transmembrane domain"/>
    <property type="match status" value="2"/>
</dbReference>
<keyword evidence="5 9" id="KW-0997">Cell inner membrane</keyword>
<dbReference type="RefSeq" id="WP_231318625.1">
    <property type="nucleotide sequence ID" value="NZ_CP088156.1"/>
</dbReference>
<organism evidence="10 11">
    <name type="scientific">Bradyrhizobium ontarionense</name>
    <dbReference type="NCBI Taxonomy" id="2898149"/>
    <lineage>
        <taxon>Bacteria</taxon>
        <taxon>Pseudomonadati</taxon>
        <taxon>Pseudomonadota</taxon>
        <taxon>Alphaproteobacteria</taxon>
        <taxon>Hyphomicrobiales</taxon>
        <taxon>Nitrobacteraceae</taxon>
        <taxon>Bradyrhizobium</taxon>
    </lineage>
</organism>
<feature type="transmembrane region" description="Helical" evidence="9">
    <location>
        <begin position="398"/>
        <end position="418"/>
    </location>
</feature>
<accession>A0ABY3R6Q5</accession>
<feature type="transmembrane region" description="Helical" evidence="9">
    <location>
        <begin position="977"/>
        <end position="998"/>
    </location>
</feature>
<keyword evidence="4" id="KW-1003">Cell membrane</keyword>
<evidence type="ECO:0000256" key="6">
    <source>
        <dbReference type="ARBA" id="ARBA00022692"/>
    </source>
</evidence>
<dbReference type="InterPro" id="IPR004764">
    <property type="entry name" value="MdtF-like"/>
</dbReference>
<dbReference type="Proteomes" id="UP001431010">
    <property type="component" value="Chromosome"/>
</dbReference>
<feature type="transmembrane region" description="Helical" evidence="9">
    <location>
        <begin position="905"/>
        <end position="927"/>
    </location>
</feature>
<feature type="transmembrane region" description="Helical" evidence="9">
    <location>
        <begin position="880"/>
        <end position="898"/>
    </location>
</feature>
<dbReference type="Gene3D" id="3.30.2090.10">
    <property type="entry name" value="Multidrug efflux transporter AcrB TolC docking domain, DN and DC subdomains"/>
    <property type="match status" value="2"/>
</dbReference>
<dbReference type="InterPro" id="IPR027463">
    <property type="entry name" value="AcrB_DN_DC_subdom"/>
</dbReference>
<evidence type="ECO:0000256" key="8">
    <source>
        <dbReference type="ARBA" id="ARBA00023136"/>
    </source>
</evidence>
<evidence type="ECO:0000256" key="7">
    <source>
        <dbReference type="ARBA" id="ARBA00022989"/>
    </source>
</evidence>
<proteinExistence type="inferred from homology"/>
<dbReference type="Pfam" id="PF00873">
    <property type="entry name" value="ACR_tran"/>
    <property type="match status" value="1"/>
</dbReference>
<evidence type="ECO:0000313" key="11">
    <source>
        <dbReference type="Proteomes" id="UP001431010"/>
    </source>
</evidence>
<protein>
    <recommendedName>
        <fullName evidence="9">Efflux pump membrane transporter</fullName>
    </recommendedName>
</protein>
<evidence type="ECO:0000256" key="5">
    <source>
        <dbReference type="ARBA" id="ARBA00022519"/>
    </source>
</evidence>
<comment type="similarity">
    <text evidence="2 9">Belongs to the resistance-nodulation-cell division (RND) (TC 2.A.6) family.</text>
</comment>
<dbReference type="NCBIfam" id="NF000282">
    <property type="entry name" value="RND_permease_1"/>
    <property type="match status" value="1"/>
</dbReference>
<evidence type="ECO:0000256" key="9">
    <source>
        <dbReference type="RuleBase" id="RU364070"/>
    </source>
</evidence>
<dbReference type="Gene3D" id="3.30.70.1440">
    <property type="entry name" value="Multidrug efflux transporter AcrB pore domain"/>
    <property type="match status" value="1"/>
</dbReference>
<dbReference type="PRINTS" id="PR00702">
    <property type="entry name" value="ACRIFLAVINRP"/>
</dbReference>
<comment type="subcellular location">
    <subcellularLocation>
        <location evidence="1 9">Cell inner membrane</location>
        <topology evidence="1 9">Multi-pass membrane protein</topology>
    </subcellularLocation>
</comment>
<dbReference type="PANTHER" id="PTHR32063:SF11">
    <property type="entry name" value="CATION OR DRUG EFFLUX SYSTEM PROTEIN"/>
    <property type="match status" value="1"/>
</dbReference>
<keyword evidence="3 9" id="KW-0813">Transport</keyword>
<sequence>MNLGRLSINQPILAMVLSIVLLIVGALAYTTLPVSEYPQVVPPTVVVTTQYPGASAQTVSDTVAAPIEQEINGVDDMLYLYSQATSNGQLNITVTFKLGTDLDKAQVLVQNRVAIAQPRLPEEVQRNGVVTRKNSPDLMMVVFMLSPDDTFDQTYISNYALLQVRDQLLRLDGVGDITIFGARDYSMRLWLDPDKIANLGMTAGDVIAAIRSQNLQITGGQIASPPIADRAFQPNLTFTGRLKEPGQFEDIVVKAGSDGRTVRLRDVARIELGALDFSTNGFLLRKSAVAMLVFQRPGSNALATAKRISDTMTSLKANFPKGLDYNIGYNPTEFIAQSVSELVKTIYEAMVLVVIVVLVFLQGWRPAIIPIIAIPVSLVGTFAVMAALGFSINNLTLFGLVLAVGIVVDDAIVVVENVERHLEHGMSRRDAALKTMEEVGGALVSIALVLCAVFVPTAFLGGISGQFFQQFAVTIAVATAISCFCSLTLSPALASQLLQPHGEKRPPARWNVIARGWGAFTGLFNRVFDRLSHGYARVAGFVIGHAVLMLVVYALLIGSAGWLLYTTPQGFIPAQDRGYVIVAVQLPGAASLARTTEVVRKIENIALATPGVVRVPALAGLSGATRTQSGNSAALFPVFDEPEVRAKKGLTANAITAELRKRLGAIEDAFIIVIPPPAVPGIGTGGGFTMRIQDRQGRGSDLLAAATDELVGAARKAPGLTAVFSPYSANTPQVFVDIDRVKAQKLGVPIANITETIETYFGSAYVNDFNLFGRTYHVTAQADLPFRKETADLARLRTRNAAGDMVQLGSVVDFKDISGPDRVARYNLYPSSEVQGDTLPGTSSAAAIDTMKRLAAETLPSGFSYEWTDLSYQQVTGGNSGLYVFPICVLFVFLVLSAQYGSWSLPFAVILIVPMCLLAATIGVRIMGQDVNILTQIGFVVLVGLAAKNAILIVEFARDIEREGRERLDAVIEACRLRLRPILMTSFAFILGVLPLVVSTGSGSEMRQAVGVAVFFGMLGVTLFGLIFTPIFYVVVRNLADGSRRTKPAL</sequence>
<keyword evidence="11" id="KW-1185">Reference proteome</keyword>
<feature type="transmembrane region" description="Helical" evidence="9">
    <location>
        <begin position="346"/>
        <end position="364"/>
    </location>
</feature>
<dbReference type="NCBIfam" id="TIGR00915">
    <property type="entry name" value="2A0602"/>
    <property type="match status" value="1"/>
</dbReference>
<dbReference type="InterPro" id="IPR001036">
    <property type="entry name" value="Acrflvin-R"/>
</dbReference>
<dbReference type="Gene3D" id="3.30.70.1430">
    <property type="entry name" value="Multidrug efflux transporter AcrB pore domain"/>
    <property type="match status" value="2"/>
</dbReference>
<gene>
    <name evidence="10" type="ORF">LQG66_26745</name>
</gene>
<evidence type="ECO:0000313" key="10">
    <source>
        <dbReference type="EMBL" id="UFZ02839.1"/>
    </source>
</evidence>
<feature type="transmembrane region" description="Helical" evidence="9">
    <location>
        <begin position="12"/>
        <end position="32"/>
    </location>
</feature>
<reference evidence="10" key="1">
    <citation type="journal article" date="2024" name="Antonie Van Leeuwenhoek">
        <title>Bradyrhizobium ontarionense sp. nov., a novel bacterial symbiont isolated from Aeschynomene indica (Indian jointvetch), harbours photosynthesis, nitrogen fixation and nitrous oxide (N2O) reductase genes.</title>
        <authorList>
            <person name="Bromfield E.S.P."/>
            <person name="Cloutier S."/>
        </authorList>
    </citation>
    <scope>NUCLEOTIDE SEQUENCE</scope>
    <source>
        <strain evidence="10">A19</strain>
    </source>
</reference>
<feature type="transmembrane region" description="Helical" evidence="9">
    <location>
        <begin position="371"/>
        <end position="392"/>
    </location>
</feature>
<dbReference type="PANTHER" id="PTHR32063">
    <property type="match status" value="1"/>
</dbReference>
<dbReference type="Gene3D" id="3.30.70.1320">
    <property type="entry name" value="Multidrug efflux transporter AcrB pore domain like"/>
    <property type="match status" value="1"/>
</dbReference>
<dbReference type="SUPFAM" id="SSF82693">
    <property type="entry name" value="Multidrug efflux transporter AcrB pore domain, PN1, PN2, PC1 and PC2 subdomains"/>
    <property type="match status" value="4"/>
</dbReference>
<feature type="transmembrane region" description="Helical" evidence="9">
    <location>
        <begin position="933"/>
        <end position="956"/>
    </location>
</feature>
<evidence type="ECO:0000256" key="1">
    <source>
        <dbReference type="ARBA" id="ARBA00004429"/>
    </source>
</evidence>
<keyword evidence="6 9" id="KW-0812">Transmembrane</keyword>
<feature type="transmembrane region" description="Helical" evidence="9">
    <location>
        <begin position="471"/>
        <end position="494"/>
    </location>
</feature>
<evidence type="ECO:0000256" key="2">
    <source>
        <dbReference type="ARBA" id="ARBA00010942"/>
    </source>
</evidence>